<comment type="caution">
    <text evidence="2">The sequence shown here is derived from an EMBL/GenBank/DDBJ whole genome shotgun (WGS) entry which is preliminary data.</text>
</comment>
<dbReference type="AlphaFoldDB" id="A0A812B857"/>
<feature type="transmembrane region" description="Helical" evidence="1">
    <location>
        <begin position="52"/>
        <end position="74"/>
    </location>
</feature>
<sequence length="154" mass="18085">MANRSTDGFHSLHLSSLVSLRQVSSHYVNSRLCFFLSNVFFFGVTHSMSIRLFTFSCLIVPLFFLINHIFIYLMPIRRSSTSVLPQFFFLPMSHFNRFFLLSNSFICDNFSSVISFLSFAQYYLSIYLSIYLSYCNALLLKPDEIRARLRQHLQ</sequence>
<feature type="transmembrane region" description="Helical" evidence="1">
    <location>
        <begin position="122"/>
        <end position="140"/>
    </location>
</feature>
<keyword evidence="1" id="KW-1133">Transmembrane helix</keyword>
<keyword evidence="3" id="KW-1185">Reference proteome</keyword>
<keyword evidence="1" id="KW-0812">Transmembrane</keyword>
<evidence type="ECO:0000313" key="2">
    <source>
        <dbReference type="EMBL" id="CAE1174725.1"/>
    </source>
</evidence>
<dbReference type="Proteomes" id="UP000597762">
    <property type="component" value="Unassembled WGS sequence"/>
</dbReference>
<proteinExistence type="predicted"/>
<name>A0A812B857_ACAPH</name>
<protein>
    <submittedName>
        <fullName evidence="2">Uncharacterized protein</fullName>
    </submittedName>
</protein>
<accession>A0A812B857</accession>
<organism evidence="2 3">
    <name type="scientific">Acanthosepion pharaonis</name>
    <name type="common">Pharaoh cuttlefish</name>
    <name type="synonym">Sepia pharaonis</name>
    <dbReference type="NCBI Taxonomy" id="158019"/>
    <lineage>
        <taxon>Eukaryota</taxon>
        <taxon>Metazoa</taxon>
        <taxon>Spiralia</taxon>
        <taxon>Lophotrochozoa</taxon>
        <taxon>Mollusca</taxon>
        <taxon>Cephalopoda</taxon>
        <taxon>Coleoidea</taxon>
        <taxon>Decapodiformes</taxon>
        <taxon>Sepiida</taxon>
        <taxon>Sepiina</taxon>
        <taxon>Sepiidae</taxon>
        <taxon>Acanthosepion</taxon>
    </lineage>
</organism>
<keyword evidence="1" id="KW-0472">Membrane</keyword>
<gene>
    <name evidence="2" type="ORF">SPHA_13233</name>
</gene>
<evidence type="ECO:0000313" key="3">
    <source>
        <dbReference type="Proteomes" id="UP000597762"/>
    </source>
</evidence>
<reference evidence="2" key="1">
    <citation type="submission" date="2021-01" db="EMBL/GenBank/DDBJ databases">
        <authorList>
            <person name="Li R."/>
            <person name="Bekaert M."/>
        </authorList>
    </citation>
    <scope>NUCLEOTIDE SEQUENCE</scope>
    <source>
        <strain evidence="2">Farmed</strain>
    </source>
</reference>
<evidence type="ECO:0000256" key="1">
    <source>
        <dbReference type="SAM" id="Phobius"/>
    </source>
</evidence>
<dbReference type="EMBL" id="CAHIKZ030000443">
    <property type="protein sequence ID" value="CAE1174725.1"/>
    <property type="molecule type" value="Genomic_DNA"/>
</dbReference>